<accession>A0ABU0KZW8</accession>
<gene>
    <name evidence="3" type="ORF">QOZ95_003154</name>
</gene>
<keyword evidence="1" id="KW-0472">Membrane</keyword>
<dbReference type="Pfam" id="PF13473">
    <property type="entry name" value="Cupredoxin_1"/>
    <property type="match status" value="1"/>
</dbReference>
<dbReference type="EMBL" id="JAUSWA010000018">
    <property type="protein sequence ID" value="MDQ0494976.1"/>
    <property type="molecule type" value="Genomic_DNA"/>
</dbReference>
<name>A0ABU0KZW8_9BACL</name>
<dbReference type="Gene3D" id="2.60.40.420">
    <property type="entry name" value="Cupredoxins - blue copper proteins"/>
    <property type="match status" value="1"/>
</dbReference>
<dbReference type="Proteomes" id="UP001242811">
    <property type="component" value="Unassembled WGS sequence"/>
</dbReference>
<comment type="caution">
    <text evidence="3">The sequence shown here is derived from an EMBL/GenBank/DDBJ whole genome shotgun (WGS) entry which is preliminary data.</text>
</comment>
<evidence type="ECO:0000313" key="4">
    <source>
        <dbReference type="Proteomes" id="UP001242811"/>
    </source>
</evidence>
<proteinExistence type="predicted"/>
<evidence type="ECO:0000313" key="3">
    <source>
        <dbReference type="EMBL" id="MDQ0494976.1"/>
    </source>
</evidence>
<dbReference type="SUPFAM" id="SSF49503">
    <property type="entry name" value="Cupredoxins"/>
    <property type="match status" value="1"/>
</dbReference>
<keyword evidence="1" id="KW-0812">Transmembrane</keyword>
<feature type="transmembrane region" description="Helical" evidence="1">
    <location>
        <begin position="39"/>
        <end position="60"/>
    </location>
</feature>
<dbReference type="InterPro" id="IPR028096">
    <property type="entry name" value="EfeO_Cupredoxin"/>
</dbReference>
<evidence type="ECO:0000259" key="2">
    <source>
        <dbReference type="Pfam" id="PF13473"/>
    </source>
</evidence>
<organism evidence="3 4">
    <name type="scientific">Paenibacillus brasilensis</name>
    <dbReference type="NCBI Taxonomy" id="128574"/>
    <lineage>
        <taxon>Bacteria</taxon>
        <taxon>Bacillati</taxon>
        <taxon>Bacillota</taxon>
        <taxon>Bacilli</taxon>
        <taxon>Bacillales</taxon>
        <taxon>Paenibacillaceae</taxon>
        <taxon>Paenibacillus</taxon>
    </lineage>
</organism>
<protein>
    <submittedName>
        <fullName evidence="3">Plastocyanin domain-containing protein</fullName>
    </submittedName>
</protein>
<reference evidence="3 4" key="1">
    <citation type="submission" date="2023-07" db="EMBL/GenBank/DDBJ databases">
        <title>Genomic Encyclopedia of Type Strains, Phase IV (KMG-IV): sequencing the most valuable type-strain genomes for metagenomic binning, comparative biology and taxonomic classification.</title>
        <authorList>
            <person name="Goeker M."/>
        </authorList>
    </citation>
    <scope>NUCLEOTIDE SEQUENCE [LARGE SCALE GENOMIC DNA]</scope>
    <source>
        <strain evidence="3 4">DSM 14914</strain>
    </source>
</reference>
<feature type="domain" description="EfeO-type cupredoxin-like" evidence="2">
    <location>
        <begin position="82"/>
        <end position="168"/>
    </location>
</feature>
<keyword evidence="1" id="KW-1133">Transmembrane helix</keyword>
<evidence type="ECO:0000256" key="1">
    <source>
        <dbReference type="SAM" id="Phobius"/>
    </source>
</evidence>
<keyword evidence="4" id="KW-1185">Reference proteome</keyword>
<sequence length="169" mass="19421">MGKVFKILIYLYILSRVDVPHADNQLEGMDRMKTFFSKNWHFVLIGFVALIVGGFALFYFQGNVSSFPASQSKPLQEQPDLTKYKIATVEVKDDGFYPKNIEIKAGVPTKINFKRTTSFTCIDEVQSLKIGMDVFLDHENNYFDTQDLKPGVYKYNCGMYMFYGTITVK</sequence>
<dbReference type="InterPro" id="IPR008972">
    <property type="entry name" value="Cupredoxin"/>
</dbReference>